<keyword evidence="2" id="KW-1185">Reference proteome</keyword>
<reference evidence="2" key="1">
    <citation type="journal article" date="2017" name="Nat. Ecol. Evol.">
        <title>Genome expansion and lineage-specific genetic innovations in the forest pathogenic fungi Armillaria.</title>
        <authorList>
            <person name="Sipos G."/>
            <person name="Prasanna A.N."/>
            <person name="Walter M.C."/>
            <person name="O'Connor E."/>
            <person name="Balint B."/>
            <person name="Krizsan K."/>
            <person name="Kiss B."/>
            <person name="Hess J."/>
            <person name="Varga T."/>
            <person name="Slot J."/>
            <person name="Riley R."/>
            <person name="Boka B."/>
            <person name="Rigling D."/>
            <person name="Barry K."/>
            <person name="Lee J."/>
            <person name="Mihaltcheva S."/>
            <person name="LaButti K."/>
            <person name="Lipzen A."/>
            <person name="Waldron R."/>
            <person name="Moloney N.M."/>
            <person name="Sperisen C."/>
            <person name="Kredics L."/>
            <person name="Vagvoelgyi C."/>
            <person name="Patrignani A."/>
            <person name="Fitzpatrick D."/>
            <person name="Nagy I."/>
            <person name="Doyle S."/>
            <person name="Anderson J.B."/>
            <person name="Grigoriev I.V."/>
            <person name="Gueldener U."/>
            <person name="Muensterkoetter M."/>
            <person name="Nagy L.G."/>
        </authorList>
    </citation>
    <scope>NUCLEOTIDE SEQUENCE [LARGE SCALE GENOMIC DNA]</scope>
    <source>
        <strain evidence="2">Ar21-2</strain>
    </source>
</reference>
<dbReference type="InParanoid" id="A0A2H3DW57"/>
<organism evidence="1 2">
    <name type="scientific">Armillaria gallica</name>
    <name type="common">Bulbous honey fungus</name>
    <name type="synonym">Armillaria bulbosa</name>
    <dbReference type="NCBI Taxonomy" id="47427"/>
    <lineage>
        <taxon>Eukaryota</taxon>
        <taxon>Fungi</taxon>
        <taxon>Dikarya</taxon>
        <taxon>Basidiomycota</taxon>
        <taxon>Agaricomycotina</taxon>
        <taxon>Agaricomycetes</taxon>
        <taxon>Agaricomycetidae</taxon>
        <taxon>Agaricales</taxon>
        <taxon>Marasmiineae</taxon>
        <taxon>Physalacriaceae</taxon>
        <taxon>Armillaria</taxon>
    </lineage>
</organism>
<dbReference type="EMBL" id="KZ293648">
    <property type="protein sequence ID" value="PBK98290.1"/>
    <property type="molecule type" value="Genomic_DNA"/>
</dbReference>
<protein>
    <submittedName>
        <fullName evidence="1">Uncharacterized protein</fullName>
    </submittedName>
</protein>
<sequence>ITLISESALNGLSKVPKVHEGQKINLVQVTGSAAISGYVKLDLYFSTEGGPVKINVDTYMVKGMTAPFILGNDFADQYSLSIIQRLGESFLSFGDTGRELKVSSSISPTMVDSSG</sequence>
<evidence type="ECO:0000313" key="2">
    <source>
        <dbReference type="Proteomes" id="UP000217790"/>
    </source>
</evidence>
<dbReference type="AlphaFoldDB" id="A0A2H3DW57"/>
<name>A0A2H3DW57_ARMGA</name>
<proteinExistence type="predicted"/>
<gene>
    <name evidence="1" type="ORF">ARMGADRAFT_920563</name>
</gene>
<dbReference type="Proteomes" id="UP000217790">
    <property type="component" value="Unassembled WGS sequence"/>
</dbReference>
<accession>A0A2H3DW57</accession>
<evidence type="ECO:0000313" key="1">
    <source>
        <dbReference type="EMBL" id="PBK98290.1"/>
    </source>
</evidence>
<dbReference type="STRING" id="47427.A0A2H3DW57"/>
<feature type="non-terminal residue" evidence="1">
    <location>
        <position position="1"/>
    </location>
</feature>
<dbReference type="OrthoDB" id="3068303at2759"/>